<dbReference type="InterPro" id="IPR050169">
    <property type="entry name" value="Krueppel_C2H2_ZnF"/>
</dbReference>
<dbReference type="SUPFAM" id="SSF109640">
    <property type="entry name" value="KRAB domain (Kruppel-associated box)"/>
    <property type="match status" value="1"/>
</dbReference>
<evidence type="ECO:0000256" key="7">
    <source>
        <dbReference type="ARBA" id="ARBA00022833"/>
    </source>
</evidence>
<dbReference type="InterPro" id="IPR036051">
    <property type="entry name" value="KRAB_dom_sf"/>
</dbReference>
<feature type="compositionally biased region" description="Basic and acidic residues" evidence="13">
    <location>
        <begin position="120"/>
        <end position="133"/>
    </location>
</feature>
<dbReference type="Proteomes" id="UP000765507">
    <property type="component" value="Unassembled WGS sequence"/>
</dbReference>
<evidence type="ECO:0000256" key="3">
    <source>
        <dbReference type="ARBA" id="ARBA00006991"/>
    </source>
</evidence>
<dbReference type="GO" id="GO:0006355">
    <property type="term" value="P:regulation of DNA-templated transcription"/>
    <property type="evidence" value="ECO:0007669"/>
    <property type="project" value="InterPro"/>
</dbReference>
<keyword evidence="4" id="KW-0479">Metal-binding</keyword>
<organism evidence="16 17">
    <name type="scientific">Chelydra serpentina</name>
    <name type="common">Snapping turtle</name>
    <name type="synonym">Testudo serpentina</name>
    <dbReference type="NCBI Taxonomy" id="8475"/>
    <lineage>
        <taxon>Eukaryota</taxon>
        <taxon>Metazoa</taxon>
        <taxon>Chordata</taxon>
        <taxon>Craniata</taxon>
        <taxon>Vertebrata</taxon>
        <taxon>Euteleostomi</taxon>
        <taxon>Archelosauria</taxon>
        <taxon>Testudinata</taxon>
        <taxon>Testudines</taxon>
        <taxon>Cryptodira</taxon>
        <taxon>Durocryptodira</taxon>
        <taxon>Americhelydia</taxon>
        <taxon>Chelydroidea</taxon>
        <taxon>Chelydridae</taxon>
        <taxon>Chelydra</taxon>
    </lineage>
</organism>
<keyword evidence="17" id="KW-1185">Reference proteome</keyword>
<keyword evidence="8" id="KW-0805">Transcription regulation</keyword>
<dbReference type="PANTHER" id="PTHR23232">
    <property type="entry name" value="KRAB DOMAIN C2H2 ZINC FINGER"/>
    <property type="match status" value="1"/>
</dbReference>
<dbReference type="SUPFAM" id="SSF57667">
    <property type="entry name" value="beta-beta-alpha zinc fingers"/>
    <property type="match status" value="1"/>
</dbReference>
<keyword evidence="5" id="KW-0677">Repeat</keyword>
<evidence type="ECO:0000256" key="12">
    <source>
        <dbReference type="PROSITE-ProRule" id="PRU00042"/>
    </source>
</evidence>
<dbReference type="PROSITE" id="PS50157">
    <property type="entry name" value="ZINC_FINGER_C2H2_2"/>
    <property type="match status" value="1"/>
</dbReference>
<evidence type="ECO:0000256" key="11">
    <source>
        <dbReference type="ARBA" id="ARBA00023242"/>
    </source>
</evidence>
<dbReference type="PROSITE" id="PS50805">
    <property type="entry name" value="KRAB"/>
    <property type="match status" value="1"/>
</dbReference>
<dbReference type="FunFam" id="3.30.160.60:FF:001027">
    <property type="entry name" value="Zinc finger protein 7"/>
    <property type="match status" value="1"/>
</dbReference>
<feature type="region of interest" description="Disordered" evidence="13">
    <location>
        <begin position="83"/>
        <end position="170"/>
    </location>
</feature>
<keyword evidence="11" id="KW-0539">Nucleus</keyword>
<evidence type="ECO:0000256" key="2">
    <source>
        <dbReference type="ARBA" id="ARBA00004123"/>
    </source>
</evidence>
<comment type="subcellular location">
    <subcellularLocation>
        <location evidence="2">Nucleus</location>
    </subcellularLocation>
</comment>
<evidence type="ECO:0000256" key="9">
    <source>
        <dbReference type="ARBA" id="ARBA00023125"/>
    </source>
</evidence>
<dbReference type="Pfam" id="PF00096">
    <property type="entry name" value="zf-C2H2"/>
    <property type="match status" value="1"/>
</dbReference>
<dbReference type="PROSITE" id="PS00028">
    <property type="entry name" value="ZINC_FINGER_C2H2_1"/>
    <property type="match status" value="1"/>
</dbReference>
<comment type="caution">
    <text evidence="16">The sequence shown here is derived from an EMBL/GenBank/DDBJ whole genome shotgun (WGS) entry which is preliminary data.</text>
</comment>
<dbReference type="AlphaFoldDB" id="A0A8T1RY62"/>
<dbReference type="GO" id="GO:0005634">
    <property type="term" value="C:nucleus"/>
    <property type="evidence" value="ECO:0007669"/>
    <property type="project" value="UniProtKB-SubCell"/>
</dbReference>
<evidence type="ECO:0000259" key="14">
    <source>
        <dbReference type="PROSITE" id="PS50157"/>
    </source>
</evidence>
<evidence type="ECO:0000313" key="16">
    <source>
        <dbReference type="EMBL" id="KAG6921447.1"/>
    </source>
</evidence>
<dbReference type="SMART" id="SM00355">
    <property type="entry name" value="ZnF_C2H2"/>
    <property type="match status" value="1"/>
</dbReference>
<dbReference type="Pfam" id="PF01352">
    <property type="entry name" value="KRAB"/>
    <property type="match status" value="1"/>
</dbReference>
<accession>A0A8T1RY62</accession>
<dbReference type="CDD" id="cd07765">
    <property type="entry name" value="KRAB_A-box"/>
    <property type="match status" value="1"/>
</dbReference>
<sequence length="208" mass="24038">MAAVEPMTFEEVAVYFTEKEWALLDPGQRALYRDVMRENYETVTSLAKPDVISQLERGEEPWVPSLQGYEKRESLREAHIAGNATLSKNEENPQQQVPEQVDSHRMVSGKAKGDVSQNPDHIHAWDSPHRPERQQGNQPRERHGKSTQKRREDNQTKDSVQQRVPTGERPYMCSDCGKNFRWRSALIIHQRIHTGEKPFKCLECGKSF</sequence>
<keyword evidence="10" id="KW-0804">Transcription</keyword>
<name>A0A8T1RY62_CHESE</name>
<feature type="domain" description="KRAB" evidence="15">
    <location>
        <begin position="7"/>
        <end position="74"/>
    </location>
</feature>
<dbReference type="InterPro" id="IPR036236">
    <property type="entry name" value="Znf_C2H2_sf"/>
</dbReference>
<keyword evidence="9" id="KW-0238">DNA-binding</keyword>
<dbReference type="SMART" id="SM00349">
    <property type="entry name" value="KRAB"/>
    <property type="match status" value="1"/>
</dbReference>
<reference evidence="16 17" key="1">
    <citation type="journal article" date="2020" name="G3 (Bethesda)">
        <title>Draft Genome of the Common Snapping Turtle, Chelydra serpentina, a Model for Phenotypic Plasticity in Reptiles.</title>
        <authorList>
            <person name="Das D."/>
            <person name="Singh S.K."/>
            <person name="Bierstedt J."/>
            <person name="Erickson A."/>
            <person name="Galli G.L.J."/>
            <person name="Crossley D.A. 2nd"/>
            <person name="Rhen T."/>
        </authorList>
    </citation>
    <scope>NUCLEOTIDE SEQUENCE [LARGE SCALE GENOMIC DNA]</scope>
    <source>
        <strain evidence="16">KW</strain>
    </source>
</reference>
<evidence type="ECO:0000256" key="6">
    <source>
        <dbReference type="ARBA" id="ARBA00022771"/>
    </source>
</evidence>
<comment type="similarity">
    <text evidence="3">Belongs to the krueppel C2H2-type zinc-finger protein family.</text>
</comment>
<dbReference type="InterPro" id="IPR001909">
    <property type="entry name" value="KRAB"/>
</dbReference>
<evidence type="ECO:0000256" key="5">
    <source>
        <dbReference type="ARBA" id="ARBA00022737"/>
    </source>
</evidence>
<keyword evidence="6 12" id="KW-0863">Zinc-finger</keyword>
<evidence type="ECO:0000256" key="13">
    <source>
        <dbReference type="SAM" id="MobiDB-lite"/>
    </source>
</evidence>
<dbReference type="GO" id="GO:0003677">
    <property type="term" value="F:DNA binding"/>
    <property type="evidence" value="ECO:0007669"/>
    <property type="project" value="UniProtKB-KW"/>
</dbReference>
<feature type="non-terminal residue" evidence="16">
    <location>
        <position position="1"/>
    </location>
</feature>
<evidence type="ECO:0000313" key="17">
    <source>
        <dbReference type="Proteomes" id="UP000765507"/>
    </source>
</evidence>
<protein>
    <submittedName>
        <fullName evidence="16">Zinc finger protein 239-like</fullName>
    </submittedName>
</protein>
<comment type="function">
    <text evidence="1">May be involved in transcriptional regulation.</text>
</comment>
<proteinExistence type="inferred from homology"/>
<evidence type="ECO:0000256" key="10">
    <source>
        <dbReference type="ARBA" id="ARBA00023163"/>
    </source>
</evidence>
<dbReference type="Gene3D" id="6.10.140.140">
    <property type="match status" value="1"/>
</dbReference>
<dbReference type="PANTHER" id="PTHR23232:SF156">
    <property type="entry name" value="KRAB DOMAIN-CONTAINING PROTEIN"/>
    <property type="match status" value="1"/>
</dbReference>
<evidence type="ECO:0000259" key="15">
    <source>
        <dbReference type="PROSITE" id="PS50805"/>
    </source>
</evidence>
<dbReference type="EMBL" id="JAHGAV010002066">
    <property type="protein sequence ID" value="KAG6921447.1"/>
    <property type="molecule type" value="Genomic_DNA"/>
</dbReference>
<feature type="domain" description="C2H2-type" evidence="14">
    <location>
        <begin position="171"/>
        <end position="198"/>
    </location>
</feature>
<evidence type="ECO:0000256" key="8">
    <source>
        <dbReference type="ARBA" id="ARBA00023015"/>
    </source>
</evidence>
<dbReference type="Gene3D" id="3.30.160.60">
    <property type="entry name" value="Classic Zinc Finger"/>
    <property type="match status" value="2"/>
</dbReference>
<dbReference type="OrthoDB" id="654211at2759"/>
<evidence type="ECO:0000256" key="1">
    <source>
        <dbReference type="ARBA" id="ARBA00003767"/>
    </source>
</evidence>
<evidence type="ECO:0000256" key="4">
    <source>
        <dbReference type="ARBA" id="ARBA00022723"/>
    </source>
</evidence>
<dbReference type="FunFam" id="3.30.160.60:FF:000100">
    <property type="entry name" value="Zinc finger 45-like"/>
    <property type="match status" value="1"/>
</dbReference>
<dbReference type="GO" id="GO:0008270">
    <property type="term" value="F:zinc ion binding"/>
    <property type="evidence" value="ECO:0007669"/>
    <property type="project" value="UniProtKB-KW"/>
</dbReference>
<keyword evidence="7" id="KW-0862">Zinc</keyword>
<dbReference type="InterPro" id="IPR013087">
    <property type="entry name" value="Znf_C2H2_type"/>
</dbReference>
<gene>
    <name evidence="16" type="ORF">G0U57_007630</name>
</gene>